<keyword evidence="2" id="KW-0808">Transferase</keyword>
<sequence>MSVAYKTGLVSIIMPAYNSQQTILESISSVLAQSYQEWELVICDDASQDDTKHQVYRYLQELNDPRVRLIDNHNPKGATGARNSAIEAAKGQYIAFLDADDLWLSDKLLKQVSFMKKSNCAFSYGDYLIFDKNTELPSGEFITPNSIDFPRLCKTCDIGCLTVMLDRHQIDDVMMEYIEKEDYATWVRILKNSDLIAEKYPGILALYRLSQLSLSANKKKEIKKQYNVLRKVAKLSVVKSVISVTFYILKGIQKHYVYYRKP</sequence>
<dbReference type="PATRIC" id="fig|80852.17.peg.179"/>
<dbReference type="PANTHER" id="PTHR22916">
    <property type="entry name" value="GLYCOSYLTRANSFERASE"/>
    <property type="match status" value="1"/>
</dbReference>
<dbReference type="HOGENOM" id="CLU_025996_0_3_6"/>
<dbReference type="CDD" id="cd00761">
    <property type="entry name" value="Glyco_tranf_GTA_type"/>
    <property type="match status" value="1"/>
</dbReference>
<dbReference type="SUPFAM" id="SSF53448">
    <property type="entry name" value="Nucleotide-diphospho-sugar transferases"/>
    <property type="match status" value="1"/>
</dbReference>
<accession>A0A090KF72</accession>
<dbReference type="AlphaFoldDB" id="A0A090KF72"/>
<evidence type="ECO:0000259" key="1">
    <source>
        <dbReference type="Pfam" id="PF00535"/>
    </source>
</evidence>
<dbReference type="GeneID" id="28539704"/>
<dbReference type="Gene3D" id="3.90.550.10">
    <property type="entry name" value="Spore Coat Polysaccharide Biosynthesis Protein SpsA, Chain A"/>
    <property type="match status" value="1"/>
</dbReference>
<dbReference type="KEGG" id="awd:AWOD_I_0174"/>
<dbReference type="Pfam" id="PF00535">
    <property type="entry name" value="Glycos_transf_2"/>
    <property type="match status" value="1"/>
</dbReference>
<dbReference type="GO" id="GO:0016758">
    <property type="term" value="F:hexosyltransferase activity"/>
    <property type="evidence" value="ECO:0007669"/>
    <property type="project" value="UniProtKB-ARBA"/>
</dbReference>
<protein>
    <submittedName>
        <fullName evidence="2">Lipopolysaccharide biosynthesis protein, glucosyltransferase</fullName>
    </submittedName>
</protein>
<reference evidence="3" key="1">
    <citation type="submission" date="2014-09" db="EMBL/GenBank/DDBJ databases">
        <authorList>
            <person name="Hjerde E."/>
        </authorList>
    </citation>
    <scope>NUCLEOTIDE SEQUENCE [LARGE SCALE GENOMIC DNA]</scope>
    <source>
        <strain evidence="3">06/09/139</strain>
    </source>
</reference>
<keyword evidence="3" id="KW-1185">Reference proteome</keyword>
<proteinExistence type="predicted"/>
<dbReference type="Proteomes" id="UP000032427">
    <property type="component" value="Chromosome 1"/>
</dbReference>
<name>A0A090KF72_9GAMM</name>
<dbReference type="EMBL" id="LN554846">
    <property type="protein sequence ID" value="CED70269.1"/>
    <property type="molecule type" value="Genomic_DNA"/>
</dbReference>
<evidence type="ECO:0000313" key="3">
    <source>
        <dbReference type="Proteomes" id="UP000032427"/>
    </source>
</evidence>
<gene>
    <name evidence="2" type="ORF">AWOD_I_0174</name>
</gene>
<feature type="domain" description="Glycosyltransferase 2-like" evidence="1">
    <location>
        <begin position="11"/>
        <end position="134"/>
    </location>
</feature>
<dbReference type="InterPro" id="IPR001173">
    <property type="entry name" value="Glyco_trans_2-like"/>
</dbReference>
<dbReference type="OrthoDB" id="9802649at2"/>
<dbReference type="InterPro" id="IPR029044">
    <property type="entry name" value="Nucleotide-diphossugar_trans"/>
</dbReference>
<evidence type="ECO:0000313" key="2">
    <source>
        <dbReference type="EMBL" id="CED70269.1"/>
    </source>
</evidence>
<dbReference type="STRING" id="80852.AWOD_I_0174"/>
<dbReference type="PANTHER" id="PTHR22916:SF3">
    <property type="entry name" value="UDP-GLCNAC:BETAGAL BETA-1,3-N-ACETYLGLUCOSAMINYLTRANSFERASE-LIKE PROTEIN 1"/>
    <property type="match status" value="1"/>
</dbReference>
<organism evidence="2 3">
    <name type="scientific">Aliivibrio wodanis</name>
    <dbReference type="NCBI Taxonomy" id="80852"/>
    <lineage>
        <taxon>Bacteria</taxon>
        <taxon>Pseudomonadati</taxon>
        <taxon>Pseudomonadota</taxon>
        <taxon>Gammaproteobacteria</taxon>
        <taxon>Vibrionales</taxon>
        <taxon>Vibrionaceae</taxon>
        <taxon>Aliivibrio</taxon>
    </lineage>
</organism>